<evidence type="ECO:0000256" key="1">
    <source>
        <dbReference type="SAM" id="MobiDB-lite"/>
    </source>
</evidence>
<dbReference type="Proteomes" id="UP000029072">
    <property type="component" value="Unassembled WGS sequence"/>
</dbReference>
<dbReference type="OrthoDB" id="3234149at2"/>
<organism evidence="2 3">
    <name type="scientific">Bifidobacterium callitrichos DSM 23973</name>
    <dbReference type="NCBI Taxonomy" id="1437609"/>
    <lineage>
        <taxon>Bacteria</taxon>
        <taxon>Bacillati</taxon>
        <taxon>Actinomycetota</taxon>
        <taxon>Actinomycetes</taxon>
        <taxon>Bifidobacteriales</taxon>
        <taxon>Bifidobacteriaceae</taxon>
        <taxon>Bifidobacterium</taxon>
    </lineage>
</organism>
<reference evidence="2 3" key="1">
    <citation type="submission" date="2014-03" db="EMBL/GenBank/DDBJ databases">
        <title>Genomics of Bifidobacteria.</title>
        <authorList>
            <person name="Ventura M."/>
            <person name="Milani C."/>
            <person name="Lugli G.A."/>
        </authorList>
    </citation>
    <scope>NUCLEOTIDE SEQUENCE [LARGE SCALE GENOMIC DNA]</scope>
    <source>
        <strain evidence="2 3">DSM 23973</strain>
    </source>
</reference>
<accession>A0A087A192</accession>
<comment type="caution">
    <text evidence="2">The sequence shown here is derived from an EMBL/GenBank/DDBJ whole genome shotgun (WGS) entry which is preliminary data.</text>
</comment>
<feature type="region of interest" description="Disordered" evidence="1">
    <location>
        <begin position="77"/>
        <end position="126"/>
    </location>
</feature>
<dbReference type="AlphaFoldDB" id="A0A087A192"/>
<dbReference type="EMBL" id="JGYS01000016">
    <property type="protein sequence ID" value="KFI52542.1"/>
    <property type="molecule type" value="Genomic_DNA"/>
</dbReference>
<proteinExistence type="predicted"/>
<sequence length="171" mass="19216">MEEAFARQVCFRQEIEPKNRGDACAHHVSAGALKRMPHLPANAVIGTPRIERDRAGREIVVPTHPYARDVDRYAECGGHGRPYDRPPTRRRRHLASGTRGFSLKHAPARGLRRTEGPKGPPKQMSGECAKAGIRLPAATIRTWIHRKRLASDEHGHVTLRDIVPLLRDRAR</sequence>
<name>A0A087A192_9BIFI</name>
<gene>
    <name evidence="2" type="ORF">BCAL_1875</name>
</gene>
<evidence type="ECO:0000313" key="3">
    <source>
        <dbReference type="Proteomes" id="UP000029072"/>
    </source>
</evidence>
<dbReference type="RefSeq" id="WP_152600292.1">
    <property type="nucleotide sequence ID" value="NZ_JDUV01000002.1"/>
</dbReference>
<protein>
    <submittedName>
        <fullName evidence="2">Uncharacterized protein</fullName>
    </submittedName>
</protein>
<evidence type="ECO:0000313" key="2">
    <source>
        <dbReference type="EMBL" id="KFI52542.1"/>
    </source>
</evidence>